<comment type="similarity">
    <text evidence="2 12">Belongs to the binding-protein-dependent transport system permease family.</text>
</comment>
<proteinExistence type="inferred from homology"/>
<dbReference type="InterPro" id="IPR050809">
    <property type="entry name" value="UgpAE/MalFG_permease"/>
</dbReference>
<feature type="domain" description="ABC transmembrane type-1" evidence="13">
    <location>
        <begin position="71"/>
        <end position="283"/>
    </location>
</feature>
<feature type="transmembrane region" description="Helical" evidence="12">
    <location>
        <begin position="108"/>
        <end position="129"/>
    </location>
</feature>
<dbReference type="EMBL" id="JAKGBZ010000005">
    <property type="protein sequence ID" value="MCF3945871.1"/>
    <property type="molecule type" value="Genomic_DNA"/>
</dbReference>
<evidence type="ECO:0000256" key="8">
    <source>
        <dbReference type="ARBA" id="ARBA00022989"/>
    </source>
</evidence>
<dbReference type="PROSITE" id="PS50928">
    <property type="entry name" value="ABC_TM1"/>
    <property type="match status" value="1"/>
</dbReference>
<evidence type="ECO:0000256" key="3">
    <source>
        <dbReference type="ARBA" id="ARBA00011557"/>
    </source>
</evidence>
<keyword evidence="6" id="KW-0997">Cell inner membrane</keyword>
<evidence type="ECO:0000313" key="15">
    <source>
        <dbReference type="Proteomes" id="UP001521209"/>
    </source>
</evidence>
<dbReference type="Gene3D" id="1.10.3720.10">
    <property type="entry name" value="MetI-like"/>
    <property type="match status" value="1"/>
</dbReference>
<dbReference type="Proteomes" id="UP001521209">
    <property type="component" value="Unassembled WGS sequence"/>
</dbReference>
<comment type="caution">
    <text evidence="14">The sequence shown here is derived from an EMBL/GenBank/DDBJ whole genome shotgun (WGS) entry which is preliminary data.</text>
</comment>
<comment type="subcellular location">
    <subcellularLocation>
        <location evidence="1">Cell inner membrane</location>
        <topology evidence="1">Multi-pass membrane protein</topology>
    </subcellularLocation>
    <subcellularLocation>
        <location evidence="12">Cell membrane</location>
        <topology evidence="12">Multi-pass membrane protein</topology>
    </subcellularLocation>
</comment>
<keyword evidence="8 12" id="KW-1133">Transmembrane helix</keyword>
<name>A0ABS9DT16_9PROT</name>
<keyword evidence="5" id="KW-1003">Cell membrane</keyword>
<protein>
    <recommendedName>
        <fullName evidence="11">sn-glycerol-3-phosphate transport system permease protein UgpA</fullName>
    </recommendedName>
</protein>
<evidence type="ECO:0000256" key="9">
    <source>
        <dbReference type="ARBA" id="ARBA00023136"/>
    </source>
</evidence>
<dbReference type="InterPro" id="IPR035906">
    <property type="entry name" value="MetI-like_sf"/>
</dbReference>
<feature type="transmembrane region" description="Helical" evidence="12">
    <location>
        <begin position="12"/>
        <end position="33"/>
    </location>
</feature>
<feature type="transmembrane region" description="Helical" evidence="12">
    <location>
        <begin position="206"/>
        <end position="227"/>
    </location>
</feature>
<gene>
    <name evidence="14" type="ORF">L2A60_04125</name>
</gene>
<evidence type="ECO:0000256" key="7">
    <source>
        <dbReference type="ARBA" id="ARBA00022692"/>
    </source>
</evidence>
<keyword evidence="9 12" id="KW-0472">Membrane</keyword>
<dbReference type="PANTHER" id="PTHR43227:SF9">
    <property type="entry name" value="SN-GLYCEROL-3-PHOSPHATE TRANSPORT SYSTEM PERMEASE PROTEIN UGPA"/>
    <property type="match status" value="1"/>
</dbReference>
<organism evidence="14 15">
    <name type="scientific">Acidiphilium iwatense</name>
    <dbReference type="NCBI Taxonomy" id="768198"/>
    <lineage>
        <taxon>Bacteria</taxon>
        <taxon>Pseudomonadati</taxon>
        <taxon>Pseudomonadota</taxon>
        <taxon>Alphaproteobacteria</taxon>
        <taxon>Acetobacterales</taxon>
        <taxon>Acidocellaceae</taxon>
        <taxon>Acidiphilium</taxon>
    </lineage>
</organism>
<keyword evidence="4 12" id="KW-0813">Transport</keyword>
<keyword evidence="7 12" id="KW-0812">Transmembrane</keyword>
<evidence type="ECO:0000256" key="5">
    <source>
        <dbReference type="ARBA" id="ARBA00022475"/>
    </source>
</evidence>
<dbReference type="PANTHER" id="PTHR43227">
    <property type="entry name" value="BLL4140 PROTEIN"/>
    <property type="match status" value="1"/>
</dbReference>
<comment type="subunit">
    <text evidence="3">The complex is composed of two ATP-binding proteins (UgpC), two transmembrane proteins (UgpA and UgpE) and a solute-binding protein (UgpB).</text>
</comment>
<evidence type="ECO:0000256" key="11">
    <source>
        <dbReference type="ARBA" id="ARBA00040780"/>
    </source>
</evidence>
<evidence type="ECO:0000256" key="4">
    <source>
        <dbReference type="ARBA" id="ARBA00022448"/>
    </source>
</evidence>
<dbReference type="CDD" id="cd06261">
    <property type="entry name" value="TM_PBP2"/>
    <property type="match status" value="1"/>
</dbReference>
<feature type="transmembrane region" description="Helical" evidence="12">
    <location>
        <begin position="74"/>
        <end position="96"/>
    </location>
</feature>
<evidence type="ECO:0000256" key="12">
    <source>
        <dbReference type="RuleBase" id="RU363032"/>
    </source>
</evidence>
<dbReference type="RefSeq" id="WP_235703105.1">
    <property type="nucleotide sequence ID" value="NZ_JAKGBZ010000005.1"/>
</dbReference>
<sequence>MERRTLFNGRLLPAVLVLPQLAITILFFILPAYKAFAESVRATDAFGLHTSFVGFANFLHLARSNLYQHAMIRTGVFCVAVTVLAMAAGLVLAVFADRAIKGRAIYRTLLIWPYAIAPAIASVIFVFLLQPQIGLITNLLGRLGIDFDYATNGGQAFLLIILIAAWKQVSYNFIFYVAGLQSVPRSVIEAATLDGARGFHRFRTMIWPLLTPTTFFLIIVNFVYAAFDTFALIFALTAGGPGTATETLVVKVYRDGVINLDLGGSAAQSVILMAIIVGLTAIQFRYTGKRAVS</sequence>
<accession>A0ABS9DT16</accession>
<dbReference type="SUPFAM" id="SSF161098">
    <property type="entry name" value="MetI-like"/>
    <property type="match status" value="1"/>
</dbReference>
<evidence type="ECO:0000313" key="14">
    <source>
        <dbReference type="EMBL" id="MCF3945871.1"/>
    </source>
</evidence>
<evidence type="ECO:0000256" key="10">
    <source>
        <dbReference type="ARBA" id="ARBA00037054"/>
    </source>
</evidence>
<dbReference type="Pfam" id="PF00528">
    <property type="entry name" value="BPD_transp_1"/>
    <property type="match status" value="1"/>
</dbReference>
<comment type="function">
    <text evidence="10">Part of the ABC transporter complex UgpBAEC involved in sn-glycerol-3-phosphate (G3P) import. Probably responsible for the translocation of the substrate across the membrane.</text>
</comment>
<feature type="transmembrane region" description="Helical" evidence="12">
    <location>
        <begin position="266"/>
        <end position="286"/>
    </location>
</feature>
<dbReference type="InterPro" id="IPR000515">
    <property type="entry name" value="MetI-like"/>
</dbReference>
<keyword evidence="15" id="KW-1185">Reference proteome</keyword>
<reference evidence="14 15" key="1">
    <citation type="submission" date="2022-01" db="EMBL/GenBank/DDBJ databases">
        <authorList>
            <person name="Won M."/>
            <person name="Kim S.-J."/>
            <person name="Kwon S.-W."/>
        </authorList>
    </citation>
    <scope>NUCLEOTIDE SEQUENCE [LARGE SCALE GENOMIC DNA]</scope>
    <source>
        <strain evidence="14 15">KCTC 23505</strain>
    </source>
</reference>
<evidence type="ECO:0000256" key="1">
    <source>
        <dbReference type="ARBA" id="ARBA00004429"/>
    </source>
</evidence>
<evidence type="ECO:0000259" key="13">
    <source>
        <dbReference type="PROSITE" id="PS50928"/>
    </source>
</evidence>
<evidence type="ECO:0000256" key="6">
    <source>
        <dbReference type="ARBA" id="ARBA00022519"/>
    </source>
</evidence>
<evidence type="ECO:0000256" key="2">
    <source>
        <dbReference type="ARBA" id="ARBA00009306"/>
    </source>
</evidence>